<accession>A0A2P5A786</accession>
<evidence type="ECO:0000313" key="2">
    <source>
        <dbReference type="Proteomes" id="UP000237105"/>
    </source>
</evidence>
<dbReference type="AlphaFoldDB" id="A0A2P5A786"/>
<protein>
    <submittedName>
        <fullName evidence="1">Uncharacterized protein</fullName>
    </submittedName>
</protein>
<feature type="non-terminal residue" evidence="1">
    <location>
        <position position="1"/>
    </location>
</feature>
<reference evidence="2" key="1">
    <citation type="submission" date="2016-06" db="EMBL/GenBank/DDBJ databases">
        <title>Parallel loss of symbiosis genes in relatives of nitrogen-fixing non-legume Parasponia.</title>
        <authorList>
            <person name="Van Velzen R."/>
            <person name="Holmer R."/>
            <person name="Bu F."/>
            <person name="Rutten L."/>
            <person name="Van Zeijl A."/>
            <person name="Liu W."/>
            <person name="Santuari L."/>
            <person name="Cao Q."/>
            <person name="Sharma T."/>
            <person name="Shen D."/>
            <person name="Roswanjaya Y."/>
            <person name="Wardhani T."/>
            <person name="Kalhor M.S."/>
            <person name="Jansen J."/>
            <person name="Van den Hoogen J."/>
            <person name="Gungor B."/>
            <person name="Hartog M."/>
            <person name="Hontelez J."/>
            <person name="Verver J."/>
            <person name="Yang W.-C."/>
            <person name="Schijlen E."/>
            <person name="Repin R."/>
            <person name="Schilthuizen M."/>
            <person name="Schranz E."/>
            <person name="Heidstra R."/>
            <person name="Miyata K."/>
            <person name="Fedorova E."/>
            <person name="Kohlen W."/>
            <person name="Bisseling T."/>
            <person name="Smit S."/>
            <person name="Geurts R."/>
        </authorList>
    </citation>
    <scope>NUCLEOTIDE SEQUENCE [LARGE SCALE GENOMIC DNA]</scope>
    <source>
        <strain evidence="2">cv. WU1-14</strain>
    </source>
</reference>
<dbReference type="Proteomes" id="UP000237105">
    <property type="component" value="Unassembled WGS sequence"/>
</dbReference>
<gene>
    <name evidence="1" type="ORF">PanWU01x14_361790</name>
</gene>
<dbReference type="EMBL" id="JXTB01000822">
    <property type="protein sequence ID" value="PON32386.1"/>
    <property type="molecule type" value="Genomic_DNA"/>
</dbReference>
<evidence type="ECO:0000313" key="1">
    <source>
        <dbReference type="EMBL" id="PON32386.1"/>
    </source>
</evidence>
<organism evidence="1 2">
    <name type="scientific">Parasponia andersonii</name>
    <name type="common">Sponia andersonii</name>
    <dbReference type="NCBI Taxonomy" id="3476"/>
    <lineage>
        <taxon>Eukaryota</taxon>
        <taxon>Viridiplantae</taxon>
        <taxon>Streptophyta</taxon>
        <taxon>Embryophyta</taxon>
        <taxon>Tracheophyta</taxon>
        <taxon>Spermatophyta</taxon>
        <taxon>Magnoliopsida</taxon>
        <taxon>eudicotyledons</taxon>
        <taxon>Gunneridae</taxon>
        <taxon>Pentapetalae</taxon>
        <taxon>rosids</taxon>
        <taxon>fabids</taxon>
        <taxon>Rosales</taxon>
        <taxon>Cannabaceae</taxon>
        <taxon>Parasponia</taxon>
    </lineage>
</organism>
<keyword evidence="2" id="KW-1185">Reference proteome</keyword>
<name>A0A2P5A786_PARAD</name>
<sequence>NGADWTLDGEMVADFLIGIGVELQQWAFTHRRIGRSMARGVANEQWQRVVFSSENG</sequence>
<comment type="caution">
    <text evidence="1">The sequence shown here is derived from an EMBL/GenBank/DDBJ whole genome shotgun (WGS) entry which is preliminary data.</text>
</comment>
<proteinExistence type="predicted"/>